<evidence type="ECO:0000313" key="10">
    <source>
        <dbReference type="EMBL" id="MRX72983.1"/>
    </source>
</evidence>
<dbReference type="PANTHER" id="PTHR43071:SF1">
    <property type="entry name" value="2-AMINO-4-HYDROXY-6-HYDROXYMETHYLDIHYDROPTERIDINE PYROPHOSPHOKINASE"/>
    <property type="match status" value="1"/>
</dbReference>
<dbReference type="UniPathway" id="UPA00077">
    <property type="reaction ID" value="UER00155"/>
</dbReference>
<proteinExistence type="predicted"/>
<comment type="caution">
    <text evidence="10">The sequence shown here is derived from an EMBL/GenBank/DDBJ whole genome shotgun (WGS) entry which is preliminary data.</text>
</comment>
<dbReference type="EMBL" id="WKKI01000024">
    <property type="protein sequence ID" value="MRX72983.1"/>
    <property type="molecule type" value="Genomic_DNA"/>
</dbReference>
<evidence type="ECO:0000256" key="4">
    <source>
        <dbReference type="ARBA" id="ARBA00022679"/>
    </source>
</evidence>
<dbReference type="GO" id="GO:0046656">
    <property type="term" value="P:folic acid biosynthetic process"/>
    <property type="evidence" value="ECO:0007669"/>
    <property type="project" value="UniProtKB-KW"/>
</dbReference>
<keyword evidence="6 10" id="KW-0418">Kinase</keyword>
<evidence type="ECO:0000256" key="8">
    <source>
        <dbReference type="ARBA" id="ARBA00022909"/>
    </source>
</evidence>
<dbReference type="Gene3D" id="3.30.70.560">
    <property type="entry name" value="7,8-Dihydro-6-hydroxymethylpterin-pyrophosphokinase HPPK"/>
    <property type="match status" value="1"/>
</dbReference>
<evidence type="ECO:0000256" key="6">
    <source>
        <dbReference type="ARBA" id="ARBA00022777"/>
    </source>
</evidence>
<dbReference type="CDD" id="cd00483">
    <property type="entry name" value="HPPK"/>
    <property type="match status" value="1"/>
</dbReference>
<comment type="catalytic activity">
    <reaction evidence="1">
        <text>6-hydroxymethyl-7,8-dihydropterin + ATP = (7,8-dihydropterin-6-yl)methyl diphosphate + AMP + H(+)</text>
        <dbReference type="Rhea" id="RHEA:11412"/>
        <dbReference type="ChEBI" id="CHEBI:15378"/>
        <dbReference type="ChEBI" id="CHEBI:30616"/>
        <dbReference type="ChEBI" id="CHEBI:44841"/>
        <dbReference type="ChEBI" id="CHEBI:72950"/>
        <dbReference type="ChEBI" id="CHEBI:456215"/>
        <dbReference type="EC" id="2.7.6.3"/>
    </reaction>
</comment>
<dbReference type="Pfam" id="PF01288">
    <property type="entry name" value="HPPK"/>
    <property type="match status" value="1"/>
</dbReference>
<evidence type="ECO:0000256" key="7">
    <source>
        <dbReference type="ARBA" id="ARBA00022840"/>
    </source>
</evidence>
<dbReference type="Proteomes" id="UP000448867">
    <property type="component" value="Unassembled WGS sequence"/>
</dbReference>
<dbReference type="GO" id="GO:0003848">
    <property type="term" value="F:2-amino-4-hydroxy-6-hydroxymethyldihydropteridine diphosphokinase activity"/>
    <property type="evidence" value="ECO:0007669"/>
    <property type="project" value="UniProtKB-EC"/>
</dbReference>
<evidence type="ECO:0000256" key="2">
    <source>
        <dbReference type="ARBA" id="ARBA00005051"/>
    </source>
</evidence>
<dbReference type="EC" id="2.7.6.3" evidence="3"/>
<protein>
    <recommendedName>
        <fullName evidence="3">2-amino-4-hydroxy-6-hydroxymethyldihydropteridine diphosphokinase</fullName>
        <ecNumber evidence="3">2.7.6.3</ecNumber>
    </recommendedName>
</protein>
<gene>
    <name evidence="10" type="primary">folK</name>
    <name evidence="10" type="ORF">GJU40_12615</name>
</gene>
<dbReference type="GO" id="GO:0005524">
    <property type="term" value="F:ATP binding"/>
    <property type="evidence" value="ECO:0007669"/>
    <property type="project" value="UniProtKB-KW"/>
</dbReference>
<dbReference type="NCBIfam" id="TIGR01498">
    <property type="entry name" value="folK"/>
    <property type="match status" value="1"/>
</dbReference>
<dbReference type="SUPFAM" id="SSF55083">
    <property type="entry name" value="6-hydroxymethyl-7,8-dihydropterin pyrophosphokinase, HPPK"/>
    <property type="match status" value="1"/>
</dbReference>
<feature type="domain" description="7,8-dihydro-6-hydroxymethylpterin-pyrophosphokinase" evidence="9">
    <location>
        <begin position="89"/>
        <end position="100"/>
    </location>
</feature>
<evidence type="ECO:0000256" key="5">
    <source>
        <dbReference type="ARBA" id="ARBA00022741"/>
    </source>
</evidence>
<keyword evidence="4 10" id="KW-0808">Transferase</keyword>
<evidence type="ECO:0000256" key="3">
    <source>
        <dbReference type="ARBA" id="ARBA00013253"/>
    </source>
</evidence>
<keyword evidence="7" id="KW-0067">ATP-binding</keyword>
<dbReference type="AlphaFoldDB" id="A0A7X2LZJ1"/>
<keyword evidence="5" id="KW-0547">Nucleotide-binding</keyword>
<dbReference type="InterPro" id="IPR035907">
    <property type="entry name" value="Hppk_sf"/>
</dbReference>
<dbReference type="RefSeq" id="WP_154308192.1">
    <property type="nucleotide sequence ID" value="NZ_WKKI01000024.1"/>
</dbReference>
<organism evidence="10 11">
    <name type="scientific">Metabacillus lacus</name>
    <dbReference type="NCBI Taxonomy" id="1983721"/>
    <lineage>
        <taxon>Bacteria</taxon>
        <taxon>Bacillati</taxon>
        <taxon>Bacillota</taxon>
        <taxon>Bacilli</taxon>
        <taxon>Bacillales</taxon>
        <taxon>Bacillaceae</taxon>
        <taxon>Metabacillus</taxon>
    </lineage>
</organism>
<dbReference type="PANTHER" id="PTHR43071">
    <property type="entry name" value="2-AMINO-4-HYDROXY-6-HYDROXYMETHYLDIHYDROPTERIDINE PYROPHOSPHOKINASE"/>
    <property type="match status" value="1"/>
</dbReference>
<keyword evidence="8" id="KW-0289">Folate biosynthesis</keyword>
<evidence type="ECO:0000259" key="9">
    <source>
        <dbReference type="PROSITE" id="PS00794"/>
    </source>
</evidence>
<accession>A0A7X2LZJ1</accession>
<evidence type="ECO:0000313" key="11">
    <source>
        <dbReference type="Proteomes" id="UP000448867"/>
    </source>
</evidence>
<evidence type="ECO:0000256" key="1">
    <source>
        <dbReference type="ARBA" id="ARBA00000198"/>
    </source>
</evidence>
<name>A0A7X2LZJ1_9BACI</name>
<dbReference type="OrthoDB" id="9808041at2"/>
<sequence>MNHSVFLALGSNIEDREQHLASAVKKLANHESIRVTKISSIYETDPVGYTDQGKFLNQVIQIKTDLSALELLSETQEIEASLGRKREIKWGPRTLDLDILLYNHENIETETLKVPHPRMLERSFVLIPLAEVAPELQLPQNHVKITDTLDKLIDKKGVRIWKQKNGEDGSVLTES</sequence>
<dbReference type="InterPro" id="IPR000550">
    <property type="entry name" value="Hppk"/>
</dbReference>
<dbReference type="GO" id="GO:0016301">
    <property type="term" value="F:kinase activity"/>
    <property type="evidence" value="ECO:0007669"/>
    <property type="project" value="UniProtKB-KW"/>
</dbReference>
<reference evidence="10 11" key="1">
    <citation type="submission" date="2019-11" db="EMBL/GenBank/DDBJ databases">
        <title>Bacillus lacus genome.</title>
        <authorList>
            <person name="Allen C.J."/>
            <person name="Newman J.D."/>
        </authorList>
    </citation>
    <scope>NUCLEOTIDE SEQUENCE [LARGE SCALE GENOMIC DNA]</scope>
    <source>
        <strain evidence="10 11">KCTC 33946</strain>
    </source>
</reference>
<comment type="pathway">
    <text evidence="2">Cofactor biosynthesis; tetrahydrofolate biosynthesis; 2-amino-4-hydroxy-6-hydroxymethyl-7,8-dihydropteridine diphosphate from 7,8-dihydroneopterin triphosphate: step 4/4.</text>
</comment>
<keyword evidence="11" id="KW-1185">Reference proteome</keyword>
<dbReference type="GO" id="GO:0046654">
    <property type="term" value="P:tetrahydrofolate biosynthetic process"/>
    <property type="evidence" value="ECO:0007669"/>
    <property type="project" value="UniProtKB-UniPathway"/>
</dbReference>
<dbReference type="PROSITE" id="PS00794">
    <property type="entry name" value="HPPK"/>
    <property type="match status" value="1"/>
</dbReference>